<dbReference type="SUPFAM" id="SSF56645">
    <property type="entry name" value="Acyl-CoA dehydrogenase NM domain-like"/>
    <property type="match status" value="1"/>
</dbReference>
<evidence type="ECO:0000256" key="1">
    <source>
        <dbReference type="ARBA" id="ARBA00023002"/>
    </source>
</evidence>
<feature type="region of interest" description="Disordered" evidence="2">
    <location>
        <begin position="1"/>
        <end position="30"/>
    </location>
</feature>
<proteinExistence type="predicted"/>
<dbReference type="RefSeq" id="WP_346173479.1">
    <property type="nucleotide sequence ID" value="NZ_BAAASD010000004.1"/>
</dbReference>
<dbReference type="InterPro" id="IPR050741">
    <property type="entry name" value="Acyl-CoA_dehydrogenase"/>
</dbReference>
<dbReference type="SUPFAM" id="SSF47203">
    <property type="entry name" value="Acyl-CoA dehydrogenase C-terminal domain-like"/>
    <property type="match status" value="1"/>
</dbReference>
<feature type="domain" description="Acyl-CoA dehydrogenase C-terminal" evidence="3">
    <location>
        <begin position="268"/>
        <end position="393"/>
    </location>
</feature>
<dbReference type="Gene3D" id="1.10.540.10">
    <property type="entry name" value="Acyl-CoA dehydrogenase/oxidase, N-terminal domain"/>
    <property type="match status" value="1"/>
</dbReference>
<dbReference type="PIRSF" id="PIRSF016578">
    <property type="entry name" value="HsaA"/>
    <property type="match status" value="1"/>
</dbReference>
<dbReference type="InterPro" id="IPR036250">
    <property type="entry name" value="AcylCo_DH-like_C"/>
</dbReference>
<evidence type="ECO:0000259" key="3">
    <source>
        <dbReference type="Pfam" id="PF08028"/>
    </source>
</evidence>
<dbReference type="Gene3D" id="2.40.110.10">
    <property type="entry name" value="Butyryl-CoA Dehydrogenase, subunit A, domain 2"/>
    <property type="match status" value="1"/>
</dbReference>
<reference evidence="5" key="1">
    <citation type="journal article" date="2019" name="Int. J. Syst. Evol. Microbiol.">
        <title>The Global Catalogue of Microorganisms (GCM) 10K type strain sequencing project: providing services to taxonomists for standard genome sequencing and annotation.</title>
        <authorList>
            <consortium name="The Broad Institute Genomics Platform"/>
            <consortium name="The Broad Institute Genome Sequencing Center for Infectious Disease"/>
            <person name="Wu L."/>
            <person name="Ma J."/>
        </authorList>
    </citation>
    <scope>NUCLEOTIDE SEQUENCE [LARGE SCALE GENOMIC DNA]</scope>
    <source>
        <strain evidence="5">JCM 4316</strain>
    </source>
</reference>
<dbReference type="InterPro" id="IPR037069">
    <property type="entry name" value="AcylCoA_DH/ox_N_sf"/>
</dbReference>
<dbReference type="PANTHER" id="PTHR48083:SF19">
    <property type="entry name" value="FLAVIN-DEPENDENT MONOOXYGENASE, OXYGENASE SUBUNIT HSAA"/>
    <property type="match status" value="1"/>
</dbReference>
<comment type="caution">
    <text evidence="4">The sequence shown here is derived from an EMBL/GenBank/DDBJ whole genome shotgun (WGS) entry which is preliminary data.</text>
</comment>
<dbReference type="Proteomes" id="UP001500253">
    <property type="component" value="Unassembled WGS sequence"/>
</dbReference>
<dbReference type="InterPro" id="IPR046373">
    <property type="entry name" value="Acyl-CoA_Oxase/DH_mid-dom_sf"/>
</dbReference>
<dbReference type="Gene3D" id="1.20.140.10">
    <property type="entry name" value="Butyryl-CoA Dehydrogenase, subunit A, domain 3"/>
    <property type="match status" value="1"/>
</dbReference>
<evidence type="ECO:0000256" key="2">
    <source>
        <dbReference type="SAM" id="MobiDB-lite"/>
    </source>
</evidence>
<sequence length="418" mass="44365">MLTTDTLSSAATPPTPPWSAKQSAPPAAPLPEGELLARAEALVPTLWEDADETDRGRRLTDRGIDAITGQGLMRLLTPPRLGGHGTGVRTLLDVATALGRGCPSAAWVTGVLNVGNFVASLFSEAAQDDVWGDDPDARTAQVLGMPAKGVEPCADGVVVTGQWAYMSGSLHAGWVGVLLARGPEDGAPGVHFALLPRQELGLEDTWHFAGMRGTGSNTVTADRVFVPRHRLRPYLPVLNGELTPEDAATPYRNSLTGIFSLGLLGSLIGAADAALEYVRGKVPTRPAAGSTYPNQAESPTTRLHLAEAAIKIDSARMHAQRLADTVDAYASEGRTADTLIRARARMESTHVAELCREAVDLLLTTYGSSAFHEANPLQRIWRDVHVGSRHAGFGLGIPQQVYGHALVGKDPREISLLV</sequence>
<protein>
    <submittedName>
        <fullName evidence="4">Acyl-CoA dehydrogenase family protein</fullName>
    </submittedName>
</protein>
<evidence type="ECO:0000313" key="4">
    <source>
        <dbReference type="EMBL" id="GAA2331108.1"/>
    </source>
</evidence>
<dbReference type="InterPro" id="IPR009100">
    <property type="entry name" value="AcylCoA_DH/oxidase_NM_dom_sf"/>
</dbReference>
<name>A0ABP5SH88_9ACTN</name>
<keyword evidence="1" id="KW-0560">Oxidoreductase</keyword>
<dbReference type="Pfam" id="PF08028">
    <property type="entry name" value="Acyl-CoA_dh_2"/>
    <property type="match status" value="1"/>
</dbReference>
<feature type="compositionally biased region" description="Low complexity" evidence="2">
    <location>
        <begin position="1"/>
        <end position="12"/>
    </location>
</feature>
<gene>
    <name evidence="4" type="ORF">GCM10010246_12810</name>
</gene>
<accession>A0ABP5SH88</accession>
<organism evidence="4 5">
    <name type="scientific">Streptomyces cuspidosporus</name>
    <dbReference type="NCBI Taxonomy" id="66882"/>
    <lineage>
        <taxon>Bacteria</taxon>
        <taxon>Bacillati</taxon>
        <taxon>Actinomycetota</taxon>
        <taxon>Actinomycetes</taxon>
        <taxon>Kitasatosporales</taxon>
        <taxon>Streptomycetaceae</taxon>
        <taxon>Streptomyces</taxon>
    </lineage>
</organism>
<keyword evidence="5" id="KW-1185">Reference proteome</keyword>
<dbReference type="EMBL" id="BAAASD010000004">
    <property type="protein sequence ID" value="GAA2331108.1"/>
    <property type="molecule type" value="Genomic_DNA"/>
</dbReference>
<dbReference type="PANTHER" id="PTHR48083">
    <property type="entry name" value="MEDIUM-CHAIN SPECIFIC ACYL-COA DEHYDROGENASE, MITOCHONDRIAL-RELATED"/>
    <property type="match status" value="1"/>
</dbReference>
<evidence type="ECO:0000313" key="5">
    <source>
        <dbReference type="Proteomes" id="UP001500253"/>
    </source>
</evidence>
<dbReference type="InterPro" id="IPR013107">
    <property type="entry name" value="Acyl-CoA_DH_C"/>
</dbReference>